<dbReference type="InterPro" id="IPR050922">
    <property type="entry name" value="LytR/CpsA/Psr_CW_biosynth"/>
</dbReference>
<comment type="similarity">
    <text evidence="1">Belongs to the LytR/CpsA/Psr (LCP) family.</text>
</comment>
<name>A0ABW2PZE4_9BACL</name>
<evidence type="ECO:0000313" key="4">
    <source>
        <dbReference type="Proteomes" id="UP001596505"/>
    </source>
</evidence>
<evidence type="ECO:0000313" key="3">
    <source>
        <dbReference type="EMBL" id="MFC7394697.1"/>
    </source>
</evidence>
<dbReference type="PANTHER" id="PTHR33392">
    <property type="entry name" value="POLYISOPRENYL-TEICHOIC ACID--PEPTIDOGLYCAN TEICHOIC ACID TRANSFERASE TAGU"/>
    <property type="match status" value="1"/>
</dbReference>
<dbReference type="EMBL" id="JBHTCO010000037">
    <property type="protein sequence ID" value="MFC7394697.1"/>
    <property type="molecule type" value="Genomic_DNA"/>
</dbReference>
<feature type="domain" description="Cell envelope-related transcriptional attenuator" evidence="2">
    <location>
        <begin position="70"/>
        <end position="218"/>
    </location>
</feature>
<evidence type="ECO:0000259" key="2">
    <source>
        <dbReference type="Pfam" id="PF03816"/>
    </source>
</evidence>
<keyword evidence="4" id="KW-1185">Reference proteome</keyword>
<reference evidence="4" key="1">
    <citation type="journal article" date="2019" name="Int. J. Syst. Evol. Microbiol.">
        <title>The Global Catalogue of Microorganisms (GCM) 10K type strain sequencing project: providing services to taxonomists for standard genome sequencing and annotation.</title>
        <authorList>
            <consortium name="The Broad Institute Genomics Platform"/>
            <consortium name="The Broad Institute Genome Sequencing Center for Infectious Disease"/>
            <person name="Wu L."/>
            <person name="Ma J."/>
        </authorList>
    </citation>
    <scope>NUCLEOTIDE SEQUENCE [LARGE SCALE GENOMIC DNA]</scope>
    <source>
        <strain evidence="4">CGMCC 1.16305</strain>
    </source>
</reference>
<protein>
    <submittedName>
        <fullName evidence="3">LCP family protein</fullName>
    </submittedName>
</protein>
<accession>A0ABW2PZE4</accession>
<proteinExistence type="inferred from homology"/>
<dbReference type="Proteomes" id="UP001596505">
    <property type="component" value="Unassembled WGS sequence"/>
</dbReference>
<dbReference type="PANTHER" id="PTHR33392:SF6">
    <property type="entry name" value="POLYISOPRENYL-TEICHOIC ACID--PEPTIDOGLYCAN TEICHOIC ACID TRANSFERASE TAGU"/>
    <property type="match status" value="1"/>
</dbReference>
<comment type="caution">
    <text evidence="3">The sequence shown here is derived from an EMBL/GenBank/DDBJ whole genome shotgun (WGS) entry which is preliminary data.</text>
</comment>
<organism evidence="3 4">
    <name type="scientific">Scopulibacillus cellulosilyticus</name>
    <dbReference type="NCBI Taxonomy" id="2665665"/>
    <lineage>
        <taxon>Bacteria</taxon>
        <taxon>Bacillati</taxon>
        <taxon>Bacillota</taxon>
        <taxon>Bacilli</taxon>
        <taxon>Bacillales</taxon>
        <taxon>Sporolactobacillaceae</taxon>
        <taxon>Scopulibacillus</taxon>
    </lineage>
</organism>
<dbReference type="Gene3D" id="3.40.630.190">
    <property type="entry name" value="LCP protein"/>
    <property type="match status" value="1"/>
</dbReference>
<evidence type="ECO:0000256" key="1">
    <source>
        <dbReference type="ARBA" id="ARBA00006068"/>
    </source>
</evidence>
<dbReference type="RefSeq" id="WP_380968418.1">
    <property type="nucleotide sequence ID" value="NZ_JBHTCO010000037.1"/>
</dbReference>
<dbReference type="Pfam" id="PF03816">
    <property type="entry name" value="LytR_cpsA_psr"/>
    <property type="match status" value="1"/>
</dbReference>
<gene>
    <name evidence="3" type="ORF">ACFQRG_17375</name>
</gene>
<dbReference type="NCBIfam" id="TIGR00350">
    <property type="entry name" value="lytR_cpsA_psr"/>
    <property type="match status" value="1"/>
</dbReference>
<dbReference type="InterPro" id="IPR004474">
    <property type="entry name" value="LytR_CpsA_psr"/>
</dbReference>
<sequence>MKKVLITLGVIILLIVVGGGAYAYYLYHSVKSTANNIYEPVGSHTTTLSNKKPISILLMGVDERPNDRGRSDTLIYMTLNPKTNKMEMISIPRDTRTEIAGRGTIDKINAAYAYGGTKMAMDTVKNFLDVPVDYYVKMNMEGLSKLVDAVGGVTVYNDISWHDEGYYKKGYYYQKGNIELNGPKALGYVRMRHLDPRGDFGRNERQRQVIMAIVNKAASISSVSRYDDILDAIQGNVKTNLTFDEMKSIAENYRGVRNNVGNYEIKGQGTKINGIYYLLVSDQEKQKVHNMIMEQLGKQ</sequence>